<evidence type="ECO:0000313" key="2">
    <source>
        <dbReference type="EMBL" id="XBV45109.1"/>
    </source>
</evidence>
<protein>
    <submittedName>
        <fullName evidence="2">Ig-like domain-containing protein</fullName>
    </submittedName>
</protein>
<sequence>MLKSYDPTLPGLEIWVNTPYQYWKGNYIDVKNGTVEFTINGKTFRTKVAENGDWEFQLPLQLAEGGHNVAIRFYDAAGNRGDVYQSRINVDLSAPDKPGITSVMDDVGSVKGPVGNKGFTDDPKPTISGYAEPDSIVRVYSNGILLGSVQAEKNGQWTMEPKLSDGEHRIYITATDRFGQVSEDSDVFTLFINEPTINKPQLLEVYDNYGQETGVIKHGENTDDLRPSLSGNAPVGAESVHIYVNGKRVGIAPVENGKWDWEANSDVLHYGKNSITLRSQNNRGELSQPTAAFDVIAVAPTTVKIEYAWDNFGNSQGKLASGADTDDFTPSFSGSAEAHSIVYLHARHQNGSWSLKGSAVADANGFWNIEVAELTNGNGVYDFQASNSTSYNGKSGEFSLQINAYVQPVIDSAYDNNGYVQGTIQNGGRTDDLTPTLKGHATANSIVYIHTKHEKGTWVVSGSAKVNAQGEWTFDLPQLSAYGNYDFEASSSATRDPKAATFTLYAGPDVQITPVIDSAYDNNGYLQGTIQNGGRTDDLTPTLKGHASAGAIVYVHTKHENGTWVVSGSAKANAQGEWTFDLPQLSAYGNYNFEASGSATRDPKAATFTLYAGPDVQIPPVIDYLIDNNGLRQGTIEHNGRTDDLTPTLKGHASAGAIVYIHAKHESGKWWVSGSAKADAKGEWSYDMPQLPNYGIYDFQASGSATHDPKAATFTLYAAPDAPVIDSIYDNIGLIKGTIANSGRTDDLKPTLKGSAPANDTVYVYAKHENGTWWISGSTKANAKGEWAYDMPQLTAYGTYAFQVSGREVRDPSASIFSLYAAPDSLVVPVIVSAHDNNGLLQGSVENGGRTDDLTPTLKGYTSANSTVYIHARHDNGTWWISGSAKANANGEWTFNVPQLTAYGRHDFQVSGSTVRDPKATIFTFDAKPDSFTSEMNGISSDYSADLLATSSQKSIVNMANSTAGNTLSINVSDILSAGSKELFIQDGKTQMVVHGNKNDVIKLDDLLGNGIDEGDWHRQKGNVSVAGLKYQIYTHDGLDVELLVEQGVKIDLV</sequence>
<dbReference type="InterPro" id="IPR013783">
    <property type="entry name" value="Ig-like_fold"/>
</dbReference>
<feature type="domain" description="Bacterial Ig-like" evidence="1">
    <location>
        <begin position="115"/>
        <end position="186"/>
    </location>
</feature>
<dbReference type="RefSeq" id="WP_350261433.1">
    <property type="nucleotide sequence ID" value="NZ_CP158292.1"/>
</dbReference>
<accession>A0AAU7TX32</accession>
<dbReference type="InterPro" id="IPR044016">
    <property type="entry name" value="Big_13"/>
</dbReference>
<dbReference type="NCBIfam" id="NF033510">
    <property type="entry name" value="Ca_tandemer"/>
    <property type="match status" value="2"/>
</dbReference>
<proteinExistence type="predicted"/>
<dbReference type="EMBL" id="CP158292">
    <property type="protein sequence ID" value="XBV45109.1"/>
    <property type="molecule type" value="Genomic_DNA"/>
</dbReference>
<gene>
    <name evidence="2" type="ORF">AAF463_01880</name>
</gene>
<dbReference type="Gene3D" id="3.30.420.430">
    <property type="match status" value="6"/>
</dbReference>
<reference evidence="2" key="1">
    <citation type="submission" date="2024-06" db="EMBL/GenBank/DDBJ databases">
        <title>Multiomics insights into the TNT degradation mechanism by Pantoea sp. BJ2 isolated from an ammunition destruction site.</title>
        <authorList>
            <person name="Luo J."/>
        </authorList>
    </citation>
    <scope>NUCLEOTIDE SEQUENCE</scope>
    <source>
        <strain evidence="2">BJ2</strain>
    </source>
</reference>
<evidence type="ECO:0000259" key="1">
    <source>
        <dbReference type="Pfam" id="PF19077"/>
    </source>
</evidence>
<name>A0AAU7TX32_9GAMM</name>
<dbReference type="Pfam" id="PF19077">
    <property type="entry name" value="Big_13"/>
    <property type="match status" value="2"/>
</dbReference>
<dbReference type="Gene3D" id="2.60.40.10">
    <property type="entry name" value="Immunoglobulins"/>
    <property type="match status" value="2"/>
</dbReference>
<organism evidence="2">
    <name type="scientific">Pantoea sp. BJ2</name>
    <dbReference type="NCBI Taxonomy" id="3141322"/>
    <lineage>
        <taxon>Bacteria</taxon>
        <taxon>Pseudomonadati</taxon>
        <taxon>Pseudomonadota</taxon>
        <taxon>Gammaproteobacteria</taxon>
        <taxon>Enterobacterales</taxon>
        <taxon>Erwiniaceae</taxon>
        <taxon>Pantoea</taxon>
    </lineage>
</organism>
<feature type="domain" description="Bacterial Ig-like" evidence="1">
    <location>
        <begin position="34"/>
        <end position="91"/>
    </location>
</feature>
<dbReference type="AlphaFoldDB" id="A0AAU7TX32"/>